<dbReference type="RefSeq" id="WP_112305168.1">
    <property type="nucleotide sequence ID" value="NZ_QMDV01000002.1"/>
</dbReference>
<reference evidence="1 2" key="2">
    <citation type="submission" date="2018-07" db="EMBL/GenBank/DDBJ databases">
        <title>Pontibacter sp. 2b14 genomic sequence and assembly.</title>
        <authorList>
            <person name="Du Z.-J."/>
        </authorList>
    </citation>
    <scope>NUCLEOTIDE SEQUENCE [LARGE SCALE GENOMIC DNA]</scope>
    <source>
        <strain evidence="1 2">2b14</strain>
    </source>
</reference>
<dbReference type="Proteomes" id="UP000251692">
    <property type="component" value="Unassembled WGS sequence"/>
</dbReference>
<evidence type="ECO:0000313" key="1">
    <source>
        <dbReference type="EMBL" id="RAU83018.1"/>
    </source>
</evidence>
<dbReference type="OrthoDB" id="3395557at2"/>
<organism evidence="1 2">
    <name type="scientific">Pontibacter arcticus</name>
    <dbReference type="NCBI Taxonomy" id="2080288"/>
    <lineage>
        <taxon>Bacteria</taxon>
        <taxon>Pseudomonadati</taxon>
        <taxon>Bacteroidota</taxon>
        <taxon>Cytophagia</taxon>
        <taxon>Cytophagales</taxon>
        <taxon>Hymenobacteraceae</taxon>
        <taxon>Pontibacter</taxon>
    </lineage>
</organism>
<name>A0A364RF90_9BACT</name>
<accession>A0A364RF90</accession>
<sequence length="134" mass="15754">MMKNEQIRKKLIEKWGAEGLWTPLNGELATDTIDYFEFDEFESAFGLDNLKQILEESKPGLVYEISEINEDKAITVSEIEEYELVEKFFTDSEANWVIYLSHENTITIAGAKLLEALKMKWSDYKEYNKPWEKK</sequence>
<reference evidence="1 2" key="1">
    <citation type="submission" date="2018-06" db="EMBL/GenBank/DDBJ databases">
        <authorList>
            <person name="Liu Z.-W."/>
        </authorList>
    </citation>
    <scope>NUCLEOTIDE SEQUENCE [LARGE SCALE GENOMIC DNA]</scope>
    <source>
        <strain evidence="1 2">2b14</strain>
    </source>
</reference>
<evidence type="ECO:0000313" key="2">
    <source>
        <dbReference type="Proteomes" id="UP000251692"/>
    </source>
</evidence>
<proteinExistence type="predicted"/>
<keyword evidence="2" id="KW-1185">Reference proteome</keyword>
<dbReference type="AlphaFoldDB" id="A0A364RF90"/>
<dbReference type="EMBL" id="QMDV01000002">
    <property type="protein sequence ID" value="RAU83018.1"/>
    <property type="molecule type" value="Genomic_DNA"/>
</dbReference>
<protein>
    <submittedName>
        <fullName evidence="1">Uncharacterized protein</fullName>
    </submittedName>
</protein>
<comment type="caution">
    <text evidence="1">The sequence shown here is derived from an EMBL/GenBank/DDBJ whole genome shotgun (WGS) entry which is preliminary data.</text>
</comment>
<gene>
    <name evidence="1" type="ORF">DP923_07220</name>
</gene>